<sequence length="401" mass="45825">MTRYLPDRLYRLYDEPVWLTAETRALETLGSGAIISRLSDANPVVQPFSDPTKMPALFKLPPYRPSSIGPFEKLPIELSQEILNVLDLQSLSRLSCTSFGFKKLVECLPAYRDLLTIAAVAVIELSEARLLGIHSAELLWHALRTDRCDFCPRFGAYLFMLTCRRCCLDCLDLNPTLRVIPLDEAKGYFGLMTEHLEHLQTMIYWKGSASLPDHRVPKIMVSASSARELWMSLVWKPEYTLSNAMKAARLRVLNEMASRGNFQLFIKYWDSHPDAVASSLSDFEENSVSDLRQCIFWDPLALPLQPLFMPDDPKPVHREVAAFPWLHSGQSVEDGLWCKGCPQTFERYSSGQLDFQELCRHPPPERARLSVLRSRARRAMTRAEFLDHIKSCFGARQILQD</sequence>
<organism evidence="1 2">
    <name type="scientific">Fusarium decemcellulare</name>
    <dbReference type="NCBI Taxonomy" id="57161"/>
    <lineage>
        <taxon>Eukaryota</taxon>
        <taxon>Fungi</taxon>
        <taxon>Dikarya</taxon>
        <taxon>Ascomycota</taxon>
        <taxon>Pezizomycotina</taxon>
        <taxon>Sordariomycetes</taxon>
        <taxon>Hypocreomycetidae</taxon>
        <taxon>Hypocreales</taxon>
        <taxon>Nectriaceae</taxon>
        <taxon>Fusarium</taxon>
        <taxon>Fusarium decemcellulare species complex</taxon>
    </lineage>
</organism>
<evidence type="ECO:0000313" key="1">
    <source>
        <dbReference type="EMBL" id="KAJ3533041.1"/>
    </source>
</evidence>
<proteinExistence type="predicted"/>
<dbReference type="Proteomes" id="UP001148629">
    <property type="component" value="Unassembled WGS sequence"/>
</dbReference>
<reference evidence="1" key="1">
    <citation type="submission" date="2022-08" db="EMBL/GenBank/DDBJ databases">
        <title>Genome Sequence of Fusarium decemcellulare.</title>
        <authorList>
            <person name="Buettner E."/>
        </authorList>
    </citation>
    <scope>NUCLEOTIDE SEQUENCE</scope>
    <source>
        <strain evidence="1">Babe19</strain>
    </source>
</reference>
<accession>A0ACC1S6B0</accession>
<name>A0ACC1S6B0_9HYPO</name>
<dbReference type="EMBL" id="JANRMS010000901">
    <property type="protein sequence ID" value="KAJ3533041.1"/>
    <property type="molecule type" value="Genomic_DNA"/>
</dbReference>
<comment type="caution">
    <text evidence="1">The sequence shown here is derived from an EMBL/GenBank/DDBJ whole genome shotgun (WGS) entry which is preliminary data.</text>
</comment>
<gene>
    <name evidence="1" type="ORF">NM208_g8161</name>
</gene>
<evidence type="ECO:0000313" key="2">
    <source>
        <dbReference type="Proteomes" id="UP001148629"/>
    </source>
</evidence>
<keyword evidence="2" id="KW-1185">Reference proteome</keyword>
<protein>
    <submittedName>
        <fullName evidence="1">Uncharacterized protein</fullName>
    </submittedName>
</protein>